<evidence type="ECO:0000313" key="2">
    <source>
        <dbReference type="EMBL" id="KAF7366145.1"/>
    </source>
</evidence>
<protein>
    <submittedName>
        <fullName evidence="2">AB hydrolase-1 domain-containing protein</fullName>
    </submittedName>
</protein>
<organism evidence="2 3">
    <name type="scientific">Mycena venus</name>
    <dbReference type="NCBI Taxonomy" id="2733690"/>
    <lineage>
        <taxon>Eukaryota</taxon>
        <taxon>Fungi</taxon>
        <taxon>Dikarya</taxon>
        <taxon>Basidiomycota</taxon>
        <taxon>Agaricomycotina</taxon>
        <taxon>Agaricomycetes</taxon>
        <taxon>Agaricomycetidae</taxon>
        <taxon>Agaricales</taxon>
        <taxon>Marasmiineae</taxon>
        <taxon>Mycenaceae</taxon>
        <taxon>Mycena</taxon>
    </lineage>
</organism>
<dbReference type="InterPro" id="IPR029058">
    <property type="entry name" value="AB_hydrolase_fold"/>
</dbReference>
<dbReference type="InterPro" id="IPR050471">
    <property type="entry name" value="AB_hydrolase"/>
</dbReference>
<dbReference type="InterPro" id="IPR000073">
    <property type="entry name" value="AB_hydrolase_1"/>
</dbReference>
<dbReference type="OrthoDB" id="19657at2759"/>
<dbReference type="Pfam" id="PF00561">
    <property type="entry name" value="Abhydrolase_1"/>
    <property type="match status" value="1"/>
</dbReference>
<comment type="caution">
    <text evidence="2">The sequence shown here is derived from an EMBL/GenBank/DDBJ whole genome shotgun (WGS) entry which is preliminary data.</text>
</comment>
<feature type="domain" description="AB hydrolase-1" evidence="1">
    <location>
        <begin position="35"/>
        <end position="286"/>
    </location>
</feature>
<keyword evidence="2" id="KW-0378">Hydrolase</keyword>
<dbReference type="Gene3D" id="3.40.50.1820">
    <property type="entry name" value="alpha/beta hydrolase"/>
    <property type="match status" value="1"/>
</dbReference>
<sequence length="335" mass="36647">MPLIDLDTFSGPENFAYFISTPTDASAERIVQGLPTILLIHPGYVSSAIFHPIFSDPRLRRFNLVAMDIRGHGWTSAKVENRFNRELAATDILKLMEALDISVCHFMGVSMGASIAAQVSVLAPEKVLSMFLLSPLPLVEPPESVEGRQEIYECWKEAFRNDDGIDHTAVGDALHGGLQLAYNNMETPLIKAMTSVAVEAALRNWSGDKVEAMHTVTVKFVLARAQHPPSALARVRCPVLLVHCSEDIVYPPSHAEELLKHLRSVKINARLCTLEGAPHFGNATHPNETNTLLYDFVIANCVEADLPPAPAGVQSPFLAELAASGLLEDDSDYED</sequence>
<dbReference type="PANTHER" id="PTHR43433">
    <property type="entry name" value="HYDROLASE, ALPHA/BETA FOLD FAMILY PROTEIN"/>
    <property type="match status" value="1"/>
</dbReference>
<dbReference type="AlphaFoldDB" id="A0A8H7D9C9"/>
<keyword evidence="3" id="KW-1185">Reference proteome</keyword>
<gene>
    <name evidence="2" type="ORF">MVEN_00491400</name>
</gene>
<evidence type="ECO:0000313" key="3">
    <source>
        <dbReference type="Proteomes" id="UP000620124"/>
    </source>
</evidence>
<dbReference type="PANTHER" id="PTHR43433:SF5">
    <property type="entry name" value="AB HYDROLASE-1 DOMAIN-CONTAINING PROTEIN"/>
    <property type="match status" value="1"/>
</dbReference>
<reference evidence="2" key="1">
    <citation type="submission" date="2020-05" db="EMBL/GenBank/DDBJ databases">
        <title>Mycena genomes resolve the evolution of fungal bioluminescence.</title>
        <authorList>
            <person name="Tsai I.J."/>
        </authorList>
    </citation>
    <scope>NUCLEOTIDE SEQUENCE</scope>
    <source>
        <strain evidence="2">CCC161011</strain>
    </source>
</reference>
<dbReference type="SUPFAM" id="SSF53474">
    <property type="entry name" value="alpha/beta-Hydrolases"/>
    <property type="match status" value="1"/>
</dbReference>
<dbReference type="Proteomes" id="UP000620124">
    <property type="component" value="Unassembled WGS sequence"/>
</dbReference>
<dbReference type="InterPro" id="IPR000639">
    <property type="entry name" value="Epox_hydrolase-like"/>
</dbReference>
<dbReference type="EMBL" id="JACAZI010000003">
    <property type="protein sequence ID" value="KAF7366145.1"/>
    <property type="molecule type" value="Genomic_DNA"/>
</dbReference>
<name>A0A8H7D9C9_9AGAR</name>
<accession>A0A8H7D9C9</accession>
<proteinExistence type="predicted"/>
<evidence type="ECO:0000259" key="1">
    <source>
        <dbReference type="Pfam" id="PF00561"/>
    </source>
</evidence>
<dbReference type="GO" id="GO:0016787">
    <property type="term" value="F:hydrolase activity"/>
    <property type="evidence" value="ECO:0007669"/>
    <property type="project" value="UniProtKB-KW"/>
</dbReference>
<dbReference type="PRINTS" id="PR00412">
    <property type="entry name" value="EPOXHYDRLASE"/>
</dbReference>